<name>A0AAE0N1N5_9PEZI</name>
<evidence type="ECO:0000256" key="1">
    <source>
        <dbReference type="SAM" id="MobiDB-lite"/>
    </source>
</evidence>
<evidence type="ECO:0000256" key="2">
    <source>
        <dbReference type="SAM" id="SignalP"/>
    </source>
</evidence>
<evidence type="ECO:0000313" key="3">
    <source>
        <dbReference type="EMBL" id="KAK3366930.1"/>
    </source>
</evidence>
<keyword evidence="4" id="KW-1185">Reference proteome</keyword>
<organism evidence="3 4">
    <name type="scientific">Lasiosphaeria ovina</name>
    <dbReference type="NCBI Taxonomy" id="92902"/>
    <lineage>
        <taxon>Eukaryota</taxon>
        <taxon>Fungi</taxon>
        <taxon>Dikarya</taxon>
        <taxon>Ascomycota</taxon>
        <taxon>Pezizomycotina</taxon>
        <taxon>Sordariomycetes</taxon>
        <taxon>Sordariomycetidae</taxon>
        <taxon>Sordariales</taxon>
        <taxon>Lasiosphaeriaceae</taxon>
        <taxon>Lasiosphaeria</taxon>
    </lineage>
</organism>
<reference evidence="3" key="1">
    <citation type="journal article" date="2023" name="Mol. Phylogenet. Evol.">
        <title>Genome-scale phylogeny and comparative genomics of the fungal order Sordariales.</title>
        <authorList>
            <person name="Hensen N."/>
            <person name="Bonometti L."/>
            <person name="Westerberg I."/>
            <person name="Brannstrom I.O."/>
            <person name="Guillou S."/>
            <person name="Cros-Aarteil S."/>
            <person name="Calhoun S."/>
            <person name="Haridas S."/>
            <person name="Kuo A."/>
            <person name="Mondo S."/>
            <person name="Pangilinan J."/>
            <person name="Riley R."/>
            <person name="LaButti K."/>
            <person name="Andreopoulos B."/>
            <person name="Lipzen A."/>
            <person name="Chen C."/>
            <person name="Yan M."/>
            <person name="Daum C."/>
            <person name="Ng V."/>
            <person name="Clum A."/>
            <person name="Steindorff A."/>
            <person name="Ohm R.A."/>
            <person name="Martin F."/>
            <person name="Silar P."/>
            <person name="Natvig D.O."/>
            <person name="Lalanne C."/>
            <person name="Gautier V."/>
            <person name="Ament-Velasquez S.L."/>
            <person name="Kruys A."/>
            <person name="Hutchinson M.I."/>
            <person name="Powell A.J."/>
            <person name="Barry K."/>
            <person name="Miller A.N."/>
            <person name="Grigoriev I.V."/>
            <person name="Debuchy R."/>
            <person name="Gladieux P."/>
            <person name="Hiltunen Thoren M."/>
            <person name="Johannesson H."/>
        </authorList>
    </citation>
    <scope>NUCLEOTIDE SEQUENCE</scope>
    <source>
        <strain evidence="3">CBS 958.72</strain>
    </source>
</reference>
<proteinExistence type="predicted"/>
<sequence>MTRKKKILLHLYFPATSLLVSSLGLKASPRRPTDSPPSLKRKEKKTNPKSKTGDISRPAFQPPFARIGTSSLALLYLLGSQIDR</sequence>
<feature type="chain" id="PRO_5041997159" description="Secreted protein" evidence="2">
    <location>
        <begin position="23"/>
        <end position="84"/>
    </location>
</feature>
<feature type="compositionally biased region" description="Basic residues" evidence="1">
    <location>
        <begin position="39"/>
        <end position="48"/>
    </location>
</feature>
<protein>
    <recommendedName>
        <fullName evidence="5">Secreted protein</fullName>
    </recommendedName>
</protein>
<dbReference type="Proteomes" id="UP001287356">
    <property type="component" value="Unassembled WGS sequence"/>
</dbReference>
<evidence type="ECO:0000313" key="4">
    <source>
        <dbReference type="Proteomes" id="UP001287356"/>
    </source>
</evidence>
<feature type="region of interest" description="Disordered" evidence="1">
    <location>
        <begin position="24"/>
        <end position="60"/>
    </location>
</feature>
<comment type="caution">
    <text evidence="3">The sequence shown here is derived from an EMBL/GenBank/DDBJ whole genome shotgun (WGS) entry which is preliminary data.</text>
</comment>
<reference evidence="3" key="2">
    <citation type="submission" date="2023-06" db="EMBL/GenBank/DDBJ databases">
        <authorList>
            <consortium name="Lawrence Berkeley National Laboratory"/>
            <person name="Haridas S."/>
            <person name="Hensen N."/>
            <person name="Bonometti L."/>
            <person name="Westerberg I."/>
            <person name="Brannstrom I.O."/>
            <person name="Guillou S."/>
            <person name="Cros-Aarteil S."/>
            <person name="Calhoun S."/>
            <person name="Kuo A."/>
            <person name="Mondo S."/>
            <person name="Pangilinan J."/>
            <person name="Riley R."/>
            <person name="Labutti K."/>
            <person name="Andreopoulos B."/>
            <person name="Lipzen A."/>
            <person name="Chen C."/>
            <person name="Yanf M."/>
            <person name="Daum C."/>
            <person name="Ng V."/>
            <person name="Clum A."/>
            <person name="Steindorff A."/>
            <person name="Ohm R."/>
            <person name="Martin F."/>
            <person name="Silar P."/>
            <person name="Natvig D."/>
            <person name="Lalanne C."/>
            <person name="Gautier V."/>
            <person name="Ament-Velasquez S.L."/>
            <person name="Kruys A."/>
            <person name="Hutchinson M.I."/>
            <person name="Powell A.J."/>
            <person name="Barry K."/>
            <person name="Miller A.N."/>
            <person name="Grigoriev I.V."/>
            <person name="Debuchy R."/>
            <person name="Gladieux P."/>
            <person name="Thoren M.H."/>
            <person name="Johannesson H."/>
        </authorList>
    </citation>
    <scope>NUCLEOTIDE SEQUENCE</scope>
    <source>
        <strain evidence="3">CBS 958.72</strain>
    </source>
</reference>
<gene>
    <name evidence="3" type="ORF">B0T24DRAFT_634052</name>
</gene>
<evidence type="ECO:0008006" key="5">
    <source>
        <dbReference type="Google" id="ProtNLM"/>
    </source>
</evidence>
<keyword evidence="2" id="KW-0732">Signal</keyword>
<feature type="signal peptide" evidence="2">
    <location>
        <begin position="1"/>
        <end position="22"/>
    </location>
</feature>
<dbReference type="EMBL" id="JAULSN010000007">
    <property type="protein sequence ID" value="KAK3366930.1"/>
    <property type="molecule type" value="Genomic_DNA"/>
</dbReference>
<dbReference type="AlphaFoldDB" id="A0AAE0N1N5"/>
<accession>A0AAE0N1N5</accession>